<dbReference type="GO" id="GO:0003723">
    <property type="term" value="F:RNA binding"/>
    <property type="evidence" value="ECO:0007669"/>
    <property type="project" value="InterPro"/>
</dbReference>
<name>S3DHE0_GLAL2</name>
<sequence>MAILEGFLKSIAGFLQTKNAGELKHYLRVEPPLPDEFMQLAKELKSSWQNSASLEAYVEKLIPETDDGGVWTGFQVFMKEYLEFWRDVNFDDLLETHSQLSALVNACITALSNPTYGIVVLPTVIQLSGNLAKLGVMLDSRPDLLRKLRKTTDDQAEGGKTLVEGTAESIQRAFTVCLTERSSNRNGIGRDGQPEGKKIGIYSLANMVLKLLFQCRKTKLANQIFMNITQNSPPLALYPASQRVTYLYYLGRFLFDNNHFFRAQLCLQSAYDQCHARCINQRRNILIYLFSANMILGRFPSRTFMSRPEAAGLLEKFVPISKAIRRGDMVAFKHALGPESGNQEWFFRRGVFLPLLSRCEVLVWRSLARRVFLLTYQFPTDPQSRKAPTLDVTDVLAAAKYCQKTLEGWTRQSNNLVPPPGGPKKLRAQEGVIFGNKMPNAVEIEAVLASLLQQGFLHGFISHNQEKFAILGAKQRGPLKAGFPEVWEVLKARAEREGRNSEVPGWVQNERKGGGGVINLSGIARPVGSG</sequence>
<organism evidence="1 2">
    <name type="scientific">Glarea lozoyensis (strain ATCC 20868 / MF5171)</name>
    <dbReference type="NCBI Taxonomy" id="1116229"/>
    <lineage>
        <taxon>Eukaryota</taxon>
        <taxon>Fungi</taxon>
        <taxon>Dikarya</taxon>
        <taxon>Ascomycota</taxon>
        <taxon>Pezizomycotina</taxon>
        <taxon>Leotiomycetes</taxon>
        <taxon>Helotiales</taxon>
        <taxon>Helotiaceae</taxon>
        <taxon>Glarea</taxon>
    </lineage>
</organism>
<dbReference type="OrthoDB" id="5404651at2759"/>
<dbReference type="HOGENOM" id="CLU_017745_1_0_1"/>
<dbReference type="AlphaFoldDB" id="S3DHE0"/>
<evidence type="ECO:0000313" key="1">
    <source>
        <dbReference type="EMBL" id="EPE31446.1"/>
    </source>
</evidence>
<dbReference type="GO" id="GO:0003690">
    <property type="term" value="F:double-stranded DNA binding"/>
    <property type="evidence" value="ECO:0007669"/>
    <property type="project" value="InterPro"/>
</dbReference>
<evidence type="ECO:0000313" key="2">
    <source>
        <dbReference type="Proteomes" id="UP000016922"/>
    </source>
</evidence>
<dbReference type="OMA" id="IPCNIIM"/>
<dbReference type="GeneID" id="19471789"/>
<proteinExistence type="predicted"/>
<dbReference type="RefSeq" id="XP_008081721.1">
    <property type="nucleotide sequence ID" value="XM_008083530.1"/>
</dbReference>
<dbReference type="EMBL" id="KE145362">
    <property type="protein sequence ID" value="EPE31446.1"/>
    <property type="molecule type" value="Genomic_DNA"/>
</dbReference>
<dbReference type="Proteomes" id="UP000016922">
    <property type="component" value="Unassembled WGS sequence"/>
</dbReference>
<dbReference type="STRING" id="1116229.S3DHE0"/>
<evidence type="ECO:0008006" key="3">
    <source>
        <dbReference type="Google" id="ProtNLM"/>
    </source>
</evidence>
<dbReference type="PANTHER" id="PTHR12732">
    <property type="entry name" value="UNCHARACTERIZED PROTEASOME COMPONENT REGION PCI-CONTAINING"/>
    <property type="match status" value="1"/>
</dbReference>
<reference evidence="1 2" key="1">
    <citation type="journal article" date="2013" name="BMC Genomics">
        <title>Genomics-driven discovery of the pneumocandin biosynthetic gene cluster in the fungus Glarea lozoyensis.</title>
        <authorList>
            <person name="Chen L."/>
            <person name="Yue Q."/>
            <person name="Zhang X."/>
            <person name="Xiang M."/>
            <person name="Wang C."/>
            <person name="Li S."/>
            <person name="Che Y."/>
            <person name="Ortiz-Lopez F.J."/>
            <person name="Bills G.F."/>
            <person name="Liu X."/>
            <person name="An Z."/>
        </authorList>
    </citation>
    <scope>NUCLEOTIDE SEQUENCE [LARGE SCALE GENOMIC DNA]</scope>
    <source>
        <strain evidence="2">ATCC 20868 / MF5171</strain>
    </source>
</reference>
<dbReference type="SMART" id="SM00753">
    <property type="entry name" value="PAM"/>
    <property type="match status" value="1"/>
</dbReference>
<dbReference type="KEGG" id="glz:GLAREA_12749"/>
<protein>
    <recommendedName>
        <fullName evidence="3">PCI domain-containing protein</fullName>
    </recommendedName>
</protein>
<keyword evidence="2" id="KW-1185">Reference proteome</keyword>
<gene>
    <name evidence="1" type="ORF">GLAREA_12749</name>
</gene>
<dbReference type="InterPro" id="IPR045114">
    <property type="entry name" value="Csn12-like"/>
</dbReference>
<dbReference type="eggNOG" id="KOG2688">
    <property type="taxonomic scope" value="Eukaryota"/>
</dbReference>
<dbReference type="PANTHER" id="PTHR12732:SF8">
    <property type="entry name" value="NUCLEAR MRNA EXPORT PROTEIN THP1"/>
    <property type="match status" value="1"/>
</dbReference>
<accession>S3DHE0</accession>